<dbReference type="SUPFAM" id="SSF46689">
    <property type="entry name" value="Homeodomain-like"/>
    <property type="match status" value="1"/>
</dbReference>
<dbReference type="InterPro" id="IPR001647">
    <property type="entry name" value="HTH_TetR"/>
</dbReference>
<evidence type="ECO:0000256" key="2">
    <source>
        <dbReference type="ARBA" id="ARBA00023125"/>
    </source>
</evidence>
<dbReference type="Pfam" id="PF16859">
    <property type="entry name" value="TetR_C_11"/>
    <property type="match status" value="1"/>
</dbReference>
<keyword evidence="2 4" id="KW-0238">DNA-binding</keyword>
<dbReference type="PRINTS" id="PR00455">
    <property type="entry name" value="HTHTETR"/>
</dbReference>
<feature type="region of interest" description="Disordered" evidence="5">
    <location>
        <begin position="1"/>
        <end position="34"/>
    </location>
</feature>
<evidence type="ECO:0000259" key="6">
    <source>
        <dbReference type="PROSITE" id="PS50977"/>
    </source>
</evidence>
<accession>A0ABV7WAE5</accession>
<dbReference type="InterPro" id="IPR050109">
    <property type="entry name" value="HTH-type_TetR-like_transc_reg"/>
</dbReference>
<keyword evidence="3" id="KW-0804">Transcription</keyword>
<sequence length="222" mass="23303">MDATATGSPDHGTGTPTDAPGGPATRGRPRDPGRDAAILDAAVDVLAEVGYAALTMDAVALRARAGKATVYRRWASKDELVLDAVRRLEHQQVPVDPLPDTGSLRGDLLALFRPEPAEETARRDRAAAGLVSVLSHRPELAGAAHRSLVGPWAHAHRTVMARAVARGEVDPGADVGILAQVLPTMAAYRALVQRAPFDEAFLLAVVDGVLLPALRPPAAPPR</sequence>
<keyword evidence="8" id="KW-1185">Reference proteome</keyword>
<dbReference type="RefSeq" id="WP_340289028.1">
    <property type="nucleotide sequence ID" value="NZ_JBBEOI010000005.1"/>
</dbReference>
<feature type="DNA-binding region" description="H-T-H motif" evidence="4">
    <location>
        <begin position="55"/>
        <end position="74"/>
    </location>
</feature>
<dbReference type="PANTHER" id="PTHR30055">
    <property type="entry name" value="HTH-TYPE TRANSCRIPTIONAL REGULATOR RUTR"/>
    <property type="match status" value="1"/>
</dbReference>
<dbReference type="PANTHER" id="PTHR30055:SF148">
    <property type="entry name" value="TETR-FAMILY TRANSCRIPTIONAL REGULATOR"/>
    <property type="match status" value="1"/>
</dbReference>
<dbReference type="PROSITE" id="PS50977">
    <property type="entry name" value="HTH_TETR_2"/>
    <property type="match status" value="1"/>
</dbReference>
<evidence type="ECO:0000313" key="8">
    <source>
        <dbReference type="Proteomes" id="UP001595685"/>
    </source>
</evidence>
<dbReference type="Pfam" id="PF00440">
    <property type="entry name" value="TetR_N"/>
    <property type="match status" value="1"/>
</dbReference>
<reference evidence="8" key="1">
    <citation type="journal article" date="2019" name="Int. J. Syst. Evol. Microbiol.">
        <title>The Global Catalogue of Microorganisms (GCM) 10K type strain sequencing project: providing services to taxonomists for standard genome sequencing and annotation.</title>
        <authorList>
            <consortium name="The Broad Institute Genomics Platform"/>
            <consortium name="The Broad Institute Genome Sequencing Center for Infectious Disease"/>
            <person name="Wu L."/>
            <person name="Ma J."/>
        </authorList>
    </citation>
    <scope>NUCLEOTIDE SEQUENCE [LARGE SCALE GENOMIC DNA]</scope>
    <source>
        <strain evidence="8">NCAIM B.02333</strain>
    </source>
</reference>
<keyword evidence="1" id="KW-0805">Transcription regulation</keyword>
<dbReference type="InterPro" id="IPR036271">
    <property type="entry name" value="Tet_transcr_reg_TetR-rel_C_sf"/>
</dbReference>
<name>A0ABV7WAE5_9MICO</name>
<dbReference type="PROSITE" id="PS01081">
    <property type="entry name" value="HTH_TETR_1"/>
    <property type="match status" value="1"/>
</dbReference>
<dbReference type="EMBL" id="JBHRWW010000001">
    <property type="protein sequence ID" value="MFC3686730.1"/>
    <property type="molecule type" value="Genomic_DNA"/>
</dbReference>
<dbReference type="Proteomes" id="UP001595685">
    <property type="component" value="Unassembled WGS sequence"/>
</dbReference>
<evidence type="ECO:0000256" key="5">
    <source>
        <dbReference type="SAM" id="MobiDB-lite"/>
    </source>
</evidence>
<feature type="domain" description="HTH tetR-type" evidence="6">
    <location>
        <begin position="32"/>
        <end position="92"/>
    </location>
</feature>
<dbReference type="InterPro" id="IPR011075">
    <property type="entry name" value="TetR_C"/>
</dbReference>
<dbReference type="Gene3D" id="1.10.357.10">
    <property type="entry name" value="Tetracycline Repressor, domain 2"/>
    <property type="match status" value="1"/>
</dbReference>
<feature type="compositionally biased region" description="Low complexity" evidence="5">
    <location>
        <begin position="9"/>
        <end position="25"/>
    </location>
</feature>
<organism evidence="7 8">
    <name type="scientific">Aquipuribacter hungaricus</name>
    <dbReference type="NCBI Taxonomy" id="545624"/>
    <lineage>
        <taxon>Bacteria</taxon>
        <taxon>Bacillati</taxon>
        <taxon>Actinomycetota</taxon>
        <taxon>Actinomycetes</taxon>
        <taxon>Micrococcales</taxon>
        <taxon>Intrasporangiaceae</taxon>
        <taxon>Aquipuribacter</taxon>
    </lineage>
</organism>
<proteinExistence type="predicted"/>
<evidence type="ECO:0000256" key="3">
    <source>
        <dbReference type="ARBA" id="ARBA00023163"/>
    </source>
</evidence>
<comment type="caution">
    <text evidence="7">The sequence shown here is derived from an EMBL/GenBank/DDBJ whole genome shotgun (WGS) entry which is preliminary data.</text>
</comment>
<evidence type="ECO:0000313" key="7">
    <source>
        <dbReference type="EMBL" id="MFC3686730.1"/>
    </source>
</evidence>
<gene>
    <name evidence="7" type="ORF">ACFOLH_00070</name>
</gene>
<dbReference type="SUPFAM" id="SSF48498">
    <property type="entry name" value="Tetracyclin repressor-like, C-terminal domain"/>
    <property type="match status" value="1"/>
</dbReference>
<evidence type="ECO:0000256" key="4">
    <source>
        <dbReference type="PROSITE-ProRule" id="PRU00335"/>
    </source>
</evidence>
<protein>
    <submittedName>
        <fullName evidence="7">TetR/AcrR family transcriptional regulator</fullName>
    </submittedName>
</protein>
<dbReference type="InterPro" id="IPR023772">
    <property type="entry name" value="DNA-bd_HTH_TetR-type_CS"/>
</dbReference>
<evidence type="ECO:0000256" key="1">
    <source>
        <dbReference type="ARBA" id="ARBA00023015"/>
    </source>
</evidence>
<dbReference type="InterPro" id="IPR009057">
    <property type="entry name" value="Homeodomain-like_sf"/>
</dbReference>
<dbReference type="Gene3D" id="1.10.10.60">
    <property type="entry name" value="Homeodomain-like"/>
    <property type="match status" value="1"/>
</dbReference>